<evidence type="ECO:0000313" key="1">
    <source>
        <dbReference type="EMBL" id="KAJ1897544.1"/>
    </source>
</evidence>
<keyword evidence="1" id="KW-0012">Acyltransferase</keyword>
<dbReference type="EMBL" id="JANBPG010000324">
    <property type="protein sequence ID" value="KAJ1897544.1"/>
    <property type="molecule type" value="Genomic_DNA"/>
</dbReference>
<name>A0ACC1IN92_9FUNG</name>
<protein>
    <submittedName>
        <fullName evidence="1">2-acylglycerol O-acyltransferase 2</fullName>
        <ecNumber evidence="1">2.3.1.22</ecNumber>
    </submittedName>
</protein>
<proteinExistence type="predicted"/>
<organism evidence="1 2">
    <name type="scientific">Kickxella alabastrina</name>
    <dbReference type="NCBI Taxonomy" id="61397"/>
    <lineage>
        <taxon>Eukaryota</taxon>
        <taxon>Fungi</taxon>
        <taxon>Fungi incertae sedis</taxon>
        <taxon>Zoopagomycota</taxon>
        <taxon>Kickxellomycotina</taxon>
        <taxon>Kickxellomycetes</taxon>
        <taxon>Kickxellales</taxon>
        <taxon>Kickxellaceae</taxon>
        <taxon>Kickxella</taxon>
    </lineage>
</organism>
<reference evidence="1" key="1">
    <citation type="submission" date="2022-07" db="EMBL/GenBank/DDBJ databases">
        <title>Phylogenomic reconstructions and comparative analyses of Kickxellomycotina fungi.</title>
        <authorList>
            <person name="Reynolds N.K."/>
            <person name="Stajich J.E."/>
            <person name="Barry K."/>
            <person name="Grigoriev I.V."/>
            <person name="Crous P."/>
            <person name="Smith M.E."/>
        </authorList>
    </citation>
    <scope>NUCLEOTIDE SEQUENCE</scope>
    <source>
        <strain evidence="1">Benny 63K</strain>
    </source>
</reference>
<keyword evidence="2" id="KW-1185">Reference proteome</keyword>
<comment type="caution">
    <text evidence="1">The sequence shown here is derived from an EMBL/GenBank/DDBJ whole genome shotgun (WGS) entry which is preliminary data.</text>
</comment>
<evidence type="ECO:0000313" key="2">
    <source>
        <dbReference type="Proteomes" id="UP001150581"/>
    </source>
</evidence>
<sequence>MTTTASNSSGDDIHSDKETQYQQQHTLAVDITDVTGITDITDSKPPDSPLSLKETNYPEPLVFEPSKDIRELSQGGGLQMALQTLVASIFTALVLLMPLTIIFAFIYVSWARLPLAAYVAFCYLDPAVDNGVGRRIQWVRRLGVWKYVNAYFPVRIVLEKKLDPSLNYIFGVSPHGILCFSGQVVMGSQKSGLDEALAGITAHPAALHHALRLPLFGAYLLAIGAISSSRRSIRKCLASGKGQSVGIVIGGAKESFYTNRGSRRVILKNRKGFVREAIMAGAPLVPTFVFGENDIFFQVEHPALRRLQEWLQSKMMFALPVFYGRFGIVPRRTPLTSVFAAPIFVEKNANPSHDEINKVHAEYLVQLHRLYNRFKPIYDPEGGDLVIG</sequence>
<dbReference type="EC" id="2.3.1.22" evidence="1"/>
<keyword evidence="1" id="KW-0808">Transferase</keyword>
<gene>
    <name evidence="1" type="primary">MOGAT2_1</name>
    <name evidence="1" type="ORF">LPJ66_003304</name>
</gene>
<dbReference type="Proteomes" id="UP001150581">
    <property type="component" value="Unassembled WGS sequence"/>
</dbReference>
<accession>A0ACC1IN92</accession>